<dbReference type="GeneTree" id="ENSGT00390000009313"/>
<evidence type="ECO:0000256" key="1">
    <source>
        <dbReference type="SAM" id="SignalP"/>
    </source>
</evidence>
<dbReference type="Gene3D" id="2.100.10.20">
    <property type="entry name" value="Vitelline membrane outer layer protein I (VOMI)"/>
    <property type="match status" value="1"/>
</dbReference>
<keyword evidence="3" id="KW-1185">Reference proteome</keyword>
<protein>
    <recommendedName>
        <fullName evidence="4">Vitelline membrane outer layer protein 1 homolog</fullName>
    </recommendedName>
</protein>
<dbReference type="OMA" id="WSEERRC"/>
<dbReference type="SUPFAM" id="SSF51092">
    <property type="entry name" value="Vitelline membrane outer protein-I (VMO-I)"/>
    <property type="match status" value="1"/>
</dbReference>
<dbReference type="PANTHER" id="PTHR18841:SF2">
    <property type="entry name" value="VITELLINE MEMBRANE OUTER LAYER PROTEIN 1 HOMOLOG"/>
    <property type="match status" value="1"/>
</dbReference>
<dbReference type="InterPro" id="IPR005515">
    <property type="entry name" value="VOMI"/>
</dbReference>
<dbReference type="GO" id="GO:0005615">
    <property type="term" value="C:extracellular space"/>
    <property type="evidence" value="ECO:0007669"/>
    <property type="project" value="TreeGrafter"/>
</dbReference>
<sequence length="198" mass="21481">MQPLIHVGLYLLLSCCFQDAGAQRYIYSIDVPNGGPWGEWGKKDICPRGYAYGFALKVNFFPAPCGGEKQDDTALNGIRLFCTDGTIIESTSPVIIFFSGRWGDWSDVQRCPKSNLISFSLRVEPSQGKGDDTAANNIQFTCSDGTWLMGTGNSWGDFGPWSNRCSSGGICGLQTKVEAPQGGGDDTALNDVKFFCCN</sequence>
<feature type="signal peptide" evidence="1">
    <location>
        <begin position="1"/>
        <end position="22"/>
    </location>
</feature>
<dbReference type="InterPro" id="IPR036706">
    <property type="entry name" value="VOMI_sf"/>
</dbReference>
<organism evidence="2 3">
    <name type="scientific">Chrysemys picta bellii</name>
    <name type="common">Western painted turtle</name>
    <name type="synonym">Emys bellii</name>
    <dbReference type="NCBI Taxonomy" id="8478"/>
    <lineage>
        <taxon>Eukaryota</taxon>
        <taxon>Metazoa</taxon>
        <taxon>Chordata</taxon>
        <taxon>Craniata</taxon>
        <taxon>Vertebrata</taxon>
        <taxon>Euteleostomi</taxon>
        <taxon>Archelosauria</taxon>
        <taxon>Testudinata</taxon>
        <taxon>Testudines</taxon>
        <taxon>Cryptodira</taxon>
        <taxon>Durocryptodira</taxon>
        <taxon>Testudinoidea</taxon>
        <taxon>Emydidae</taxon>
        <taxon>Chrysemys</taxon>
    </lineage>
</organism>
<evidence type="ECO:0000313" key="2">
    <source>
        <dbReference type="Ensembl" id="ENSCPBP00000000144.1"/>
    </source>
</evidence>
<dbReference type="Proteomes" id="UP000694380">
    <property type="component" value="Unplaced"/>
</dbReference>
<keyword evidence="1" id="KW-0732">Signal</keyword>
<gene>
    <name evidence="2" type="primary">LOC101948469</name>
</gene>
<proteinExistence type="predicted"/>
<dbReference type="Ensembl" id="ENSCPBT00000000194.1">
    <property type="protein sequence ID" value="ENSCPBP00000000144.1"/>
    <property type="gene ID" value="ENSCPBG00000000143.1"/>
</dbReference>
<dbReference type="Pfam" id="PF03762">
    <property type="entry name" value="VOMI"/>
    <property type="match status" value="1"/>
</dbReference>
<dbReference type="CDD" id="cd00220">
    <property type="entry name" value="VMO-I"/>
    <property type="match status" value="1"/>
</dbReference>
<reference evidence="2" key="2">
    <citation type="submission" date="2025-09" db="UniProtKB">
        <authorList>
            <consortium name="Ensembl"/>
        </authorList>
    </citation>
    <scope>IDENTIFICATION</scope>
</reference>
<dbReference type="AlphaFoldDB" id="A0A8C3EYR9"/>
<dbReference type="PANTHER" id="PTHR18841">
    <property type="entry name" value="VITELLINE MEMBRANE OUTER LAYER PROTEIN I-RELATED"/>
    <property type="match status" value="1"/>
</dbReference>
<reference evidence="2" key="1">
    <citation type="submission" date="2025-08" db="UniProtKB">
        <authorList>
            <consortium name="Ensembl"/>
        </authorList>
    </citation>
    <scope>IDENTIFICATION</scope>
</reference>
<feature type="chain" id="PRO_5034691949" description="Vitelline membrane outer layer protein 1 homolog" evidence="1">
    <location>
        <begin position="23"/>
        <end position="198"/>
    </location>
</feature>
<evidence type="ECO:0008006" key="4">
    <source>
        <dbReference type="Google" id="ProtNLM"/>
    </source>
</evidence>
<name>A0A8C3EYR9_CHRPI</name>
<accession>A0A8C3EYR9</accession>
<evidence type="ECO:0000313" key="3">
    <source>
        <dbReference type="Proteomes" id="UP000694380"/>
    </source>
</evidence>